<dbReference type="InterPro" id="IPR007886">
    <property type="entry name" value="AlaDH/PNT_N"/>
</dbReference>
<organism evidence="8 9">
    <name type="scientific">Paracoccus solventivorans</name>
    <dbReference type="NCBI Taxonomy" id="53463"/>
    <lineage>
        <taxon>Bacteria</taxon>
        <taxon>Pseudomonadati</taxon>
        <taxon>Pseudomonadota</taxon>
        <taxon>Alphaproteobacteria</taxon>
        <taxon>Rhodobacterales</taxon>
        <taxon>Paracoccaceae</taxon>
        <taxon>Paracoccus</taxon>
    </lineage>
</organism>
<proteinExistence type="predicted"/>
<dbReference type="Proteomes" id="UP000580830">
    <property type="component" value="Unassembled WGS sequence"/>
</dbReference>
<evidence type="ECO:0000256" key="1">
    <source>
        <dbReference type="ARBA" id="ARBA00003943"/>
    </source>
</evidence>
<evidence type="ECO:0000256" key="3">
    <source>
        <dbReference type="ARBA" id="ARBA00022857"/>
    </source>
</evidence>
<evidence type="ECO:0000256" key="6">
    <source>
        <dbReference type="ARBA" id="ARBA00048202"/>
    </source>
</evidence>
<sequence>MRERQTLISIFCPAQNVELLAQAKEQGITAIAMDAVLRISCVQDMDMPSSIANIVSYRASNRGHQQFRPLLQCR</sequence>
<dbReference type="RefSeq" id="WP_303729772.1">
    <property type="nucleotide sequence ID" value="NZ_DULP01000084.1"/>
</dbReference>
<evidence type="ECO:0000256" key="2">
    <source>
        <dbReference type="ARBA" id="ARBA00012943"/>
    </source>
</evidence>
<dbReference type="Gene3D" id="3.40.50.720">
    <property type="entry name" value="NAD(P)-binding Rossmann-like Domain"/>
    <property type="match status" value="1"/>
</dbReference>
<evidence type="ECO:0000256" key="5">
    <source>
        <dbReference type="ARBA" id="ARBA00023027"/>
    </source>
</evidence>
<evidence type="ECO:0000259" key="7">
    <source>
        <dbReference type="Pfam" id="PF05222"/>
    </source>
</evidence>
<keyword evidence="5" id="KW-0520">NAD</keyword>
<comment type="function">
    <text evidence="1">The transhydrogenation between NADH and NADP is coupled to respiration and ATP hydrolysis and functions as a proton pump across the membrane.</text>
</comment>
<dbReference type="AlphaFoldDB" id="A0A832PLT7"/>
<feature type="domain" description="Alanine dehydrogenase/pyridine nucleotide transhydrogenase N-terminal" evidence="7">
    <location>
        <begin position="1"/>
        <end position="54"/>
    </location>
</feature>
<protein>
    <recommendedName>
        <fullName evidence="2">proton-translocating NAD(P)(+) transhydrogenase</fullName>
        <ecNumber evidence="2">7.1.1.1</ecNumber>
    </recommendedName>
</protein>
<comment type="caution">
    <text evidence="8">The sequence shown here is derived from an EMBL/GenBank/DDBJ whole genome shotgun (WGS) entry which is preliminary data.</text>
</comment>
<gene>
    <name evidence="8" type="ORF">GXX24_06025</name>
</gene>
<name>A0A832PLT7_9RHOB</name>
<keyword evidence="3" id="KW-0521">NADP</keyword>
<dbReference type="SUPFAM" id="SSF52283">
    <property type="entry name" value="Formate/glycerate dehydrogenase catalytic domain-like"/>
    <property type="match status" value="1"/>
</dbReference>
<accession>A0A832PLT7</accession>
<dbReference type="PANTHER" id="PTHR10160">
    <property type="entry name" value="NAD(P) TRANSHYDROGENASE"/>
    <property type="match status" value="1"/>
</dbReference>
<keyword evidence="4" id="KW-1278">Translocase</keyword>
<dbReference type="Pfam" id="PF05222">
    <property type="entry name" value="AlaDh_PNT_N"/>
    <property type="match status" value="1"/>
</dbReference>
<dbReference type="EC" id="7.1.1.1" evidence="2"/>
<dbReference type="GO" id="GO:0050661">
    <property type="term" value="F:NADP binding"/>
    <property type="evidence" value="ECO:0007669"/>
    <property type="project" value="TreeGrafter"/>
</dbReference>
<dbReference type="GO" id="GO:0008750">
    <property type="term" value="F:proton-translocating NAD(P)+ transhydrogenase activity"/>
    <property type="evidence" value="ECO:0007669"/>
    <property type="project" value="UniProtKB-EC"/>
</dbReference>
<dbReference type="PANTHER" id="PTHR10160:SF19">
    <property type="entry name" value="PROTON-TRANSLOCATING NAD(P)(+) TRANSHYDROGENASE"/>
    <property type="match status" value="1"/>
</dbReference>
<evidence type="ECO:0000313" key="8">
    <source>
        <dbReference type="EMBL" id="HHW33682.1"/>
    </source>
</evidence>
<evidence type="ECO:0000313" key="9">
    <source>
        <dbReference type="Proteomes" id="UP000580830"/>
    </source>
</evidence>
<dbReference type="GO" id="GO:0006740">
    <property type="term" value="P:NADPH regeneration"/>
    <property type="evidence" value="ECO:0007669"/>
    <property type="project" value="TreeGrafter"/>
</dbReference>
<reference evidence="8 9" key="1">
    <citation type="journal article" date="2020" name="Biotechnol. Biofuels">
        <title>New insights from the biogas microbiome by comprehensive genome-resolved metagenomics of nearly 1600 species originating from multiple anaerobic digesters.</title>
        <authorList>
            <person name="Campanaro S."/>
            <person name="Treu L."/>
            <person name="Rodriguez-R L.M."/>
            <person name="Kovalovszki A."/>
            <person name="Ziels R.M."/>
            <person name="Maus I."/>
            <person name="Zhu X."/>
            <person name="Kougias P.G."/>
            <person name="Basile A."/>
            <person name="Luo G."/>
            <person name="Schluter A."/>
            <person name="Konstantinidis K.T."/>
            <person name="Angelidaki I."/>
        </authorList>
    </citation>
    <scope>NUCLEOTIDE SEQUENCE [LARGE SCALE GENOMIC DNA]</scope>
    <source>
        <strain evidence="8">AS04akNAM_125</strain>
    </source>
</reference>
<comment type="catalytic activity">
    <reaction evidence="6">
        <text>NAD(+) + NADPH + H(+)(in) = NADH + NADP(+) + H(+)(out)</text>
        <dbReference type="Rhea" id="RHEA:47992"/>
        <dbReference type="ChEBI" id="CHEBI:15378"/>
        <dbReference type="ChEBI" id="CHEBI:57540"/>
        <dbReference type="ChEBI" id="CHEBI:57783"/>
        <dbReference type="ChEBI" id="CHEBI:57945"/>
        <dbReference type="ChEBI" id="CHEBI:58349"/>
        <dbReference type="EC" id="7.1.1.1"/>
    </reaction>
</comment>
<evidence type="ECO:0000256" key="4">
    <source>
        <dbReference type="ARBA" id="ARBA00022967"/>
    </source>
</evidence>
<dbReference type="EMBL" id="DULP01000084">
    <property type="protein sequence ID" value="HHW33682.1"/>
    <property type="molecule type" value="Genomic_DNA"/>
</dbReference>